<organism evidence="11 12">
    <name type="scientific">Chlorella sorokiniana</name>
    <name type="common">Freshwater green alga</name>
    <dbReference type="NCBI Taxonomy" id="3076"/>
    <lineage>
        <taxon>Eukaryota</taxon>
        <taxon>Viridiplantae</taxon>
        <taxon>Chlorophyta</taxon>
        <taxon>core chlorophytes</taxon>
        <taxon>Trebouxiophyceae</taxon>
        <taxon>Chlorellales</taxon>
        <taxon>Chlorellaceae</taxon>
        <taxon>Chlorella clade</taxon>
        <taxon>Chlorella</taxon>
    </lineage>
</organism>
<dbReference type="AlphaFoldDB" id="A0A2P6TYP3"/>
<dbReference type="Pfam" id="PF00578">
    <property type="entry name" value="AhpC-TSA"/>
    <property type="match status" value="1"/>
</dbReference>
<name>A0A2P6TYP3_CHLSO</name>
<comment type="catalytic activity">
    <reaction evidence="9">
        <text>a hydroperoxide + [thioredoxin]-dithiol = an alcohol + [thioredoxin]-disulfide + H2O</text>
        <dbReference type="Rhea" id="RHEA:62620"/>
        <dbReference type="Rhea" id="RHEA-COMP:10698"/>
        <dbReference type="Rhea" id="RHEA-COMP:10700"/>
        <dbReference type="ChEBI" id="CHEBI:15377"/>
        <dbReference type="ChEBI" id="CHEBI:29950"/>
        <dbReference type="ChEBI" id="CHEBI:30879"/>
        <dbReference type="ChEBI" id="CHEBI:35924"/>
        <dbReference type="ChEBI" id="CHEBI:50058"/>
        <dbReference type="EC" id="1.11.1.24"/>
    </reaction>
</comment>
<dbReference type="PANTHER" id="PTHR10681">
    <property type="entry name" value="THIOREDOXIN PEROXIDASE"/>
    <property type="match status" value="1"/>
</dbReference>
<comment type="function">
    <text evidence="8">Thiol-specific peroxidase that catalyzes the reduction of hydrogen peroxide and organic hydroperoxides to water and alcohols, respectively. Plays a role in cell protection against oxidative stress by detoxifying peroxides. May be an antioxidant enzyme particularly in the developing shoot and photosynthesizing leaf.</text>
</comment>
<dbReference type="EMBL" id="LHPG02000004">
    <property type="protein sequence ID" value="PRW59160.1"/>
    <property type="molecule type" value="Genomic_DNA"/>
</dbReference>
<dbReference type="GO" id="GO:0008379">
    <property type="term" value="F:thioredoxin peroxidase activity"/>
    <property type="evidence" value="ECO:0007669"/>
    <property type="project" value="TreeGrafter"/>
</dbReference>
<dbReference type="OrthoDB" id="185659at2759"/>
<dbReference type="STRING" id="3076.A0A2P6TYP3"/>
<evidence type="ECO:0000256" key="4">
    <source>
        <dbReference type="ARBA" id="ARBA00022862"/>
    </source>
</evidence>
<dbReference type="GO" id="GO:0045454">
    <property type="term" value="P:cell redox homeostasis"/>
    <property type="evidence" value="ECO:0007669"/>
    <property type="project" value="TreeGrafter"/>
</dbReference>
<dbReference type="EC" id="1.11.1.24" evidence="2"/>
<protein>
    <recommendedName>
        <fullName evidence="2">thioredoxin-dependent peroxiredoxin</fullName>
        <ecNumber evidence="2">1.11.1.24</ecNumber>
    </recommendedName>
</protein>
<evidence type="ECO:0000256" key="1">
    <source>
        <dbReference type="ARBA" id="ARBA00009796"/>
    </source>
</evidence>
<comment type="similarity">
    <text evidence="1">Belongs to the peroxiredoxin family. AhpC/Prx1 subfamily.</text>
</comment>
<dbReference type="InterPro" id="IPR013766">
    <property type="entry name" value="Thioredoxin_domain"/>
</dbReference>
<evidence type="ECO:0000256" key="8">
    <source>
        <dbReference type="ARBA" id="ARBA00045169"/>
    </source>
</evidence>
<dbReference type="PANTHER" id="PTHR10681:SF171">
    <property type="entry name" value="PEROXIREDOXIN 4"/>
    <property type="match status" value="1"/>
</dbReference>
<evidence type="ECO:0000256" key="5">
    <source>
        <dbReference type="ARBA" id="ARBA00023002"/>
    </source>
</evidence>
<dbReference type="Pfam" id="PF10417">
    <property type="entry name" value="1-cysPrx_C"/>
    <property type="match status" value="1"/>
</dbReference>
<feature type="domain" description="Thioredoxin" evidence="10">
    <location>
        <begin position="74"/>
        <end position="232"/>
    </location>
</feature>
<reference evidence="11 12" key="1">
    <citation type="journal article" date="2018" name="Plant J.">
        <title>Genome sequences of Chlorella sorokiniana UTEX 1602 and Micractinium conductrix SAG 241.80: implications to maltose excretion by a green alga.</title>
        <authorList>
            <person name="Arriola M.B."/>
            <person name="Velmurugan N."/>
            <person name="Zhang Y."/>
            <person name="Plunkett M.H."/>
            <person name="Hondzo H."/>
            <person name="Barney B.M."/>
        </authorList>
    </citation>
    <scope>NUCLEOTIDE SEQUENCE [LARGE SCALE GENOMIC DNA]</scope>
    <source>
        <strain evidence="12">UTEX 1602</strain>
    </source>
</reference>
<dbReference type="GO" id="GO:0033554">
    <property type="term" value="P:cellular response to stress"/>
    <property type="evidence" value="ECO:0007669"/>
    <property type="project" value="TreeGrafter"/>
</dbReference>
<dbReference type="GO" id="GO:0042744">
    <property type="term" value="P:hydrogen peroxide catabolic process"/>
    <property type="evidence" value="ECO:0007669"/>
    <property type="project" value="TreeGrafter"/>
</dbReference>
<keyword evidence="6" id="KW-1015">Disulfide bond</keyword>
<dbReference type="CDD" id="cd03015">
    <property type="entry name" value="PRX_Typ2cys"/>
    <property type="match status" value="1"/>
</dbReference>
<evidence type="ECO:0000256" key="3">
    <source>
        <dbReference type="ARBA" id="ARBA00022559"/>
    </source>
</evidence>
<evidence type="ECO:0000313" key="11">
    <source>
        <dbReference type="EMBL" id="PRW59160.1"/>
    </source>
</evidence>
<proteinExistence type="inferred from homology"/>
<sequence length="384" mass="41955">MRRAMARTLCRLAQTSEGLAAQAARPAAIGLLGAVETATKAAAAVPVRTVSTSAPSFAAETEYSNAVFYPEPEVEVGEAAPAFSLPAIVNGEVKQVSLDDYKGKYVILFFYPKDFTFVCPTEIIAFSDRAKEFEALNCQLLAASTDTPEVHLAWIKTARKRGGLGFMQIPILADVTKAVSARYGVLKRDAGIALRGLYIINPEGVLEHITVNNFPIGRNVDEALRMLQAIQYVAEHGEVCPAGWKPGEKTMVADPEKSLDYFSTVGGDEEEEKESGKLLKIRTKKDLDALVQSGKKAVIKFWAPWCNKCRMIAPHVEELADKHKGVTVASFDTTADELETLTAELGVKGLPQFRFYKDGKETMDKIMGYKLAPLSEAFAKLDKL</sequence>
<dbReference type="InterPro" id="IPR019479">
    <property type="entry name" value="Peroxiredoxin_C"/>
</dbReference>
<dbReference type="InterPro" id="IPR000866">
    <property type="entry name" value="AhpC/TSA"/>
</dbReference>
<evidence type="ECO:0000313" key="12">
    <source>
        <dbReference type="Proteomes" id="UP000239899"/>
    </source>
</evidence>
<evidence type="ECO:0000256" key="7">
    <source>
        <dbReference type="ARBA" id="ARBA00023284"/>
    </source>
</evidence>
<dbReference type="GO" id="GO:0006979">
    <property type="term" value="P:response to oxidative stress"/>
    <property type="evidence" value="ECO:0007669"/>
    <property type="project" value="TreeGrafter"/>
</dbReference>
<keyword evidence="12" id="KW-1185">Reference proteome</keyword>
<evidence type="ECO:0000256" key="9">
    <source>
        <dbReference type="ARBA" id="ARBA00049091"/>
    </source>
</evidence>
<dbReference type="CDD" id="cd02947">
    <property type="entry name" value="TRX_family"/>
    <property type="match status" value="1"/>
</dbReference>
<evidence type="ECO:0000256" key="2">
    <source>
        <dbReference type="ARBA" id="ARBA00013017"/>
    </source>
</evidence>
<comment type="caution">
    <text evidence="11">The sequence shown here is derived from an EMBL/GenBank/DDBJ whole genome shotgun (WGS) entry which is preliminary data.</text>
</comment>
<dbReference type="PROSITE" id="PS51352">
    <property type="entry name" value="THIOREDOXIN_2"/>
    <property type="match status" value="2"/>
</dbReference>
<dbReference type="FunFam" id="3.40.30.10:FF:000003">
    <property type="entry name" value="Peroxiredoxin 1"/>
    <property type="match status" value="1"/>
</dbReference>
<dbReference type="InterPro" id="IPR050217">
    <property type="entry name" value="Peroxiredoxin"/>
</dbReference>
<evidence type="ECO:0000256" key="6">
    <source>
        <dbReference type="ARBA" id="ARBA00023157"/>
    </source>
</evidence>
<dbReference type="Proteomes" id="UP000239899">
    <property type="component" value="Unassembled WGS sequence"/>
</dbReference>
<gene>
    <name evidence="11" type="ORF">C2E21_2546</name>
</gene>
<dbReference type="Pfam" id="PF00085">
    <property type="entry name" value="Thioredoxin"/>
    <property type="match status" value="1"/>
</dbReference>
<keyword evidence="4" id="KW-0049">Antioxidant</keyword>
<evidence type="ECO:0000259" key="10">
    <source>
        <dbReference type="PROSITE" id="PS51352"/>
    </source>
</evidence>
<dbReference type="GO" id="GO:0005829">
    <property type="term" value="C:cytosol"/>
    <property type="evidence" value="ECO:0007669"/>
    <property type="project" value="TreeGrafter"/>
</dbReference>
<dbReference type="SUPFAM" id="SSF52833">
    <property type="entry name" value="Thioredoxin-like"/>
    <property type="match status" value="2"/>
</dbReference>
<keyword evidence="3" id="KW-0575">Peroxidase</keyword>
<dbReference type="Gene3D" id="3.40.30.10">
    <property type="entry name" value="Glutaredoxin"/>
    <property type="match status" value="2"/>
</dbReference>
<keyword evidence="5" id="KW-0560">Oxidoreductase</keyword>
<dbReference type="InterPro" id="IPR036249">
    <property type="entry name" value="Thioredoxin-like_sf"/>
</dbReference>
<keyword evidence="7" id="KW-0676">Redox-active center</keyword>
<feature type="domain" description="Thioredoxin" evidence="10">
    <location>
        <begin position="250"/>
        <end position="384"/>
    </location>
</feature>
<accession>A0A2P6TYP3</accession>